<dbReference type="PROSITE" id="PS01186">
    <property type="entry name" value="EGF_2"/>
    <property type="match status" value="5"/>
</dbReference>
<keyword evidence="13" id="KW-0325">Glycoprotein</keyword>
<evidence type="ECO:0000256" key="9">
    <source>
        <dbReference type="ARBA" id="ARBA00022889"/>
    </source>
</evidence>
<comment type="subunit">
    <text evidence="14">Homohexamer; disulfide-linked. A homotrimer may be formed in the triple coiled-coil region and may be stabilized by disulfide rings at both ends. Two of such half-hexabrachions may be disulfide linked within the central globule. Interacts with CSPG4. Interacts (via the 3rd fibronectin type-III domain) with integrin ITGA9:ITGB1.</text>
</comment>
<dbReference type="PROSITE" id="PS50853">
    <property type="entry name" value="FN3"/>
    <property type="match status" value="12"/>
</dbReference>
<evidence type="ECO:0000256" key="20">
    <source>
        <dbReference type="SAM" id="SignalP"/>
    </source>
</evidence>
<dbReference type="CDD" id="cd00087">
    <property type="entry name" value="FReD"/>
    <property type="match status" value="1"/>
</dbReference>
<dbReference type="SMART" id="SM00060">
    <property type="entry name" value="FN3"/>
    <property type="match status" value="13"/>
</dbReference>
<comment type="caution">
    <text evidence="18">Lacks conserved residue(s) required for the propagation of feature annotation.</text>
</comment>
<dbReference type="FunFam" id="2.60.40.10:FF:000611">
    <property type="entry name" value="Tenascin C"/>
    <property type="match status" value="1"/>
</dbReference>
<accession>A0A8C0JYI2</accession>
<dbReference type="NCBIfam" id="NF040941">
    <property type="entry name" value="GGGWT_bact"/>
    <property type="match status" value="1"/>
</dbReference>
<dbReference type="Pfam" id="PF00147">
    <property type="entry name" value="Fibrinogen_C"/>
    <property type="match status" value="1"/>
</dbReference>
<keyword evidence="4" id="KW-0272">Extracellular matrix</keyword>
<dbReference type="FunFam" id="2.60.40.10:FF:000274">
    <property type="entry name" value="Tenascin C"/>
    <property type="match status" value="1"/>
</dbReference>
<reference evidence="24" key="2">
    <citation type="submission" date="2025-09" db="UniProtKB">
        <authorList>
            <consortium name="Ensembl"/>
        </authorList>
    </citation>
    <scope>IDENTIFICATION</scope>
</reference>
<dbReference type="CDD" id="cd00063">
    <property type="entry name" value="FN3"/>
    <property type="match status" value="13"/>
</dbReference>
<feature type="region of interest" description="Disordered" evidence="19">
    <location>
        <begin position="69"/>
        <end position="90"/>
    </location>
</feature>
<dbReference type="Gene3D" id="2.10.25.10">
    <property type="entry name" value="Laminin"/>
    <property type="match status" value="14"/>
</dbReference>
<evidence type="ECO:0000256" key="16">
    <source>
        <dbReference type="ARBA" id="ARBA00079678"/>
    </source>
</evidence>
<feature type="disulfide bond" evidence="18">
    <location>
        <begin position="301"/>
        <end position="310"/>
    </location>
</feature>
<comment type="similarity">
    <text evidence="2">Belongs to the tenascin family.</text>
</comment>
<dbReference type="GO" id="GO:0098966">
    <property type="term" value="C:perisynaptic extracellular matrix"/>
    <property type="evidence" value="ECO:0007669"/>
    <property type="project" value="TreeGrafter"/>
</dbReference>
<feature type="disulfide bond" evidence="18">
    <location>
        <begin position="284"/>
        <end position="294"/>
    </location>
</feature>
<dbReference type="GO" id="GO:0005615">
    <property type="term" value="C:extracellular space"/>
    <property type="evidence" value="ECO:0007669"/>
    <property type="project" value="TreeGrafter"/>
</dbReference>
<feature type="domain" description="Fibrinogen C-terminal" evidence="23">
    <location>
        <begin position="1869"/>
        <end position="2084"/>
    </location>
</feature>
<comment type="subcellular location">
    <subcellularLocation>
        <location evidence="1">Secreted</location>
        <location evidence="1">Extracellular space</location>
        <location evidence="1">Extracellular matrix</location>
    </subcellularLocation>
</comment>
<evidence type="ECO:0000256" key="15">
    <source>
        <dbReference type="ARBA" id="ARBA00069274"/>
    </source>
</evidence>
<dbReference type="Proteomes" id="UP000694391">
    <property type="component" value="Unplaced"/>
</dbReference>
<evidence type="ECO:0000256" key="3">
    <source>
        <dbReference type="ARBA" id="ARBA00022525"/>
    </source>
</evidence>
<keyword evidence="6" id="KW-0597">Phosphoprotein</keyword>
<feature type="domain" description="Fibronectin type-III" evidence="22">
    <location>
        <begin position="973"/>
        <end position="1062"/>
    </location>
</feature>
<evidence type="ECO:0000256" key="5">
    <source>
        <dbReference type="ARBA" id="ARBA00022536"/>
    </source>
</evidence>
<dbReference type="PROSITE" id="PS51406">
    <property type="entry name" value="FIBRINOGEN_C_2"/>
    <property type="match status" value="1"/>
</dbReference>
<evidence type="ECO:0000256" key="6">
    <source>
        <dbReference type="ARBA" id="ARBA00022553"/>
    </source>
</evidence>
<dbReference type="Pfam" id="PF00041">
    <property type="entry name" value="fn3"/>
    <property type="match status" value="13"/>
</dbReference>
<organism evidence="24 25">
    <name type="scientific">Canis lupus dingo</name>
    <name type="common">dingo</name>
    <dbReference type="NCBI Taxonomy" id="286419"/>
    <lineage>
        <taxon>Eukaryota</taxon>
        <taxon>Metazoa</taxon>
        <taxon>Chordata</taxon>
        <taxon>Craniata</taxon>
        <taxon>Vertebrata</taxon>
        <taxon>Euteleostomi</taxon>
        <taxon>Mammalia</taxon>
        <taxon>Eutheria</taxon>
        <taxon>Laurasiatheria</taxon>
        <taxon>Carnivora</taxon>
        <taxon>Caniformia</taxon>
        <taxon>Canidae</taxon>
        <taxon>Canis</taxon>
    </lineage>
</organism>
<evidence type="ECO:0000256" key="8">
    <source>
        <dbReference type="ARBA" id="ARBA00022737"/>
    </source>
</evidence>
<dbReference type="PANTHER" id="PTHR46708:SF1">
    <property type="entry name" value="TENASCIN"/>
    <property type="match status" value="1"/>
</dbReference>
<dbReference type="PROSITE" id="PS00022">
    <property type="entry name" value="EGF_1"/>
    <property type="match status" value="5"/>
</dbReference>
<evidence type="ECO:0000256" key="18">
    <source>
        <dbReference type="PROSITE-ProRule" id="PRU00076"/>
    </source>
</evidence>
<dbReference type="FunFam" id="2.60.40.10:FF:000099">
    <property type="entry name" value="Fibronectin 1"/>
    <property type="match status" value="1"/>
</dbReference>
<dbReference type="InterPro" id="IPR041161">
    <property type="entry name" value="EGF_Tenascin"/>
</dbReference>
<evidence type="ECO:0000256" key="14">
    <source>
        <dbReference type="ARBA" id="ARBA00063616"/>
    </source>
</evidence>
<sequence length="2095" mass="228775">MGAATRLLAGILLALLTLTTEGGVLKKVIRHKRESGVNVTLSEEHQPVVFNHVYNIKLPVGSQCSVDLESASGEKELAPPSEPSESFQEHTVDGENQIVFTHRINIPRRACGCAAAPDVKELLSRLEELENLVSSLREQCTTGAGCCLQPAEGRLDTRPLCSGRGNFSTEGCGCVCEPGWKGPNCSEPECPGNCHLRGQCLDGQCVCDEGFTGEDCSQLACPSDCNDQGKCVSGVCVCFEGYTGADCGDEVCPVPCNEEHGRCVEGRCVCQDGFAGEDCSEPLCLNSCHNRGRCVENECVCDEGFTGEDCSELICPNDCFDRGRCVNGTCYCEQGFSGEDCGQLSCPNACTGRGRCEQGQCVCEPGFAGPDCSDRSCPNDCHHRGRCVHGRCECDAGFGGPDCGQLQCPRGCSGHGHCVNGQCVCDEGHTGEDCGQLRCPNDCHSRGRCVQGQCVCEPGFQGYDCSDMSCPNDCHQHGRCVNGMCVCDDGYTGEDCRDLRCPRDCSDRGRCVAGRCECEHGFTGPDCADLACPADCHGQGRCVNGQCVCHEGFTGATCQERRCPGDCQGRGRCEDGRCTCQEGFTGPDCGQRSCPNGCSGWGQCVEGRCVCSEGHAGEDCSQVSPPKDLIVTEVTEETVNLAWDNEMRVTEYLVTYTPTHEDGLEMQFRVPGDQTSTTIRELEPGVEYFIRVFAILENKKSIPVSARVYLPRMSHREEEVGTSFRSYQGPPVFQNKEDEGEITKSLRRPETTYRQTGLAPGQEYEISLHIVKNNTRGPGLKRVTTTRLDAPSQIEVKDVTDTTALITWFKPLAEIDGIELSYGIKDVPGDRTTIDLTHDENQYSIGSLKPDTEYEVSLISRRGDMSSNPAKETFTTGLDAPRNLRRVSQTDNSITLEWRNGKAAVDSYRIKYAPISGGDHAEVEVPRSPQATTKTTLTGLRPGTEYGIGVSAVKADKESDPATINAATDLDAPKDLRVSETTDTHLTLLWRKPSAKFDHYRLNYSLPSGQPVEVKLPRDTTSYDLRGLEPGKGYSILLTAEKGRHKSKPARLNASTDHAPELENLTVTEAGWDGLRLNWTAADQAYEHFVIQVQEADTMEAPQNLTVPGSLRAVEVPGLKAATPYRVTIYGVIRGYRTPVLSAEASTGETPNLGEVMVSEVGWNALKLNWTAPEGAYEQFFIQVQETDSVEAAQNLTVPGGLRSVDLPGLKAATHYSVTIRGLTRDFSTTPLSVEVLTEELPQLGDLAVTEAGWDGLRLNWTAADPAYEHFVIQVQEANLVEAPQNLTVPGSLRAVEVPGLKAATPYRVTIYGVIRGYRTPVLSAEASTATGPEVGNLTVSDITPESFNLSWTATDGAFETFTIEIVDSNRFLETMEYNVSGTERTAHISGLHPNNHFVIYLSGLAPSIRTKIISATATTEALPLLENLTISDINPYGFTVSWMASENAFDSFLVTVVDSGKLLDPQEFTLSGTQRKLELRGLITGIGYEVMVSGFSQGHQTKPLRAEIVTEAEPEVDNLLVSDATPDGFRLSWTADEGVFDSFVLKIRDTKKQSEPLEITLLAPERTRDITGLREATEYEIELYGISSGRRSQPVSAIATTAMGSPKEISFSDITEDSATVSWMAPSAQVESFRITYVPIAGGTSSVVNVDGTKTQTRLMKLLPGAEYLVSVIAMKGFEESEPVSGSFTTALDGPSGLVTANVTDTEALAMWQPAIAPVDSYVISYTGERVPEITRTVSGNTVEYALTDLEPATEYTLRIFAEKGPQKSSIITTKFTTDLDSPRDLTATEVQSETALLTWRPPRASVTGYLLVYESVDGTVKEVILGPETTSYNLAELSPSTHYTAKIQALNGPLRSKLVQTSFTTIGLLYPFPRDCSQAMLNGDTTSGLYTIYLNGDKAQALEVYCDMTSDGGGWIVFLRRKNGREDFYRNWKAYAAGFGDRREEFWLGLDNLHKITAQGQYELRVDLRDHGKTAYAVYDRFSVGDAKTRYKLKVEGYSGTAGDSMAYHNGRSFSTFDKDTDSAITNCALSYKGAFWYKNCHRVNLMGRYGDNNHSQGVNWFHWKGHEYSIQFAEMKLRPSNFRNLEGRRKRA</sequence>
<dbReference type="GO" id="GO:0007155">
    <property type="term" value="P:cell adhesion"/>
    <property type="evidence" value="ECO:0007669"/>
    <property type="project" value="UniProtKB-KW"/>
</dbReference>
<proteinExistence type="inferred from homology"/>
<dbReference type="Pfam" id="PF23106">
    <property type="entry name" value="EGF_Teneurin"/>
    <property type="match status" value="3"/>
</dbReference>
<feature type="domain" description="Fibronectin type-III" evidence="22">
    <location>
        <begin position="1696"/>
        <end position="1782"/>
    </location>
</feature>
<evidence type="ECO:0000259" key="23">
    <source>
        <dbReference type="PROSITE" id="PS51406"/>
    </source>
</evidence>
<dbReference type="PROSITE" id="PS50026">
    <property type="entry name" value="EGF_3"/>
    <property type="match status" value="1"/>
</dbReference>
<feature type="domain" description="Fibronectin type-III" evidence="22">
    <location>
        <begin position="790"/>
        <end position="879"/>
    </location>
</feature>
<evidence type="ECO:0000259" key="22">
    <source>
        <dbReference type="PROSITE" id="PS50853"/>
    </source>
</evidence>
<dbReference type="GO" id="GO:0009611">
    <property type="term" value="P:response to wounding"/>
    <property type="evidence" value="ECO:0007669"/>
    <property type="project" value="UniProtKB-ARBA"/>
</dbReference>
<dbReference type="FunFam" id="2.60.40.10:FF:000398">
    <property type="entry name" value="Tenascin C"/>
    <property type="match status" value="1"/>
</dbReference>
<keyword evidence="8" id="KW-0677">Repeat</keyword>
<keyword evidence="12 18" id="KW-1015">Disulfide bond</keyword>
<dbReference type="FunFam" id="3.90.215.10:FF:000001">
    <property type="entry name" value="Tenascin isoform 1"/>
    <property type="match status" value="1"/>
</dbReference>
<feature type="domain" description="Fibronectin type-III" evidence="22">
    <location>
        <begin position="1152"/>
        <end position="1244"/>
    </location>
</feature>
<dbReference type="Ensembl" id="ENSCAFT00020008686.1">
    <property type="protein sequence ID" value="ENSCAFP00020007502.1"/>
    <property type="gene ID" value="ENSCAFG00020001483.1"/>
</dbReference>
<dbReference type="InterPro" id="IPR014716">
    <property type="entry name" value="Fibrinogen_a/b/g_C_1"/>
</dbReference>
<dbReference type="InterPro" id="IPR050991">
    <property type="entry name" value="ECM_Regulatory_Proteins"/>
</dbReference>
<keyword evidence="9" id="KW-0130">Cell adhesion</keyword>
<feature type="domain" description="Fibronectin type-III" evidence="22">
    <location>
        <begin position="1783"/>
        <end position="1871"/>
    </location>
</feature>
<dbReference type="FunFam" id="2.60.40.10:FF:000207">
    <property type="entry name" value="Tenascin C"/>
    <property type="match status" value="1"/>
</dbReference>
<dbReference type="InterPro" id="IPR002181">
    <property type="entry name" value="Fibrinogen_a/b/g_C_dom"/>
</dbReference>
<dbReference type="Gene3D" id="3.90.215.10">
    <property type="entry name" value="Gamma Fibrinogen, chain A, domain 1"/>
    <property type="match status" value="1"/>
</dbReference>
<dbReference type="FunFam" id="2.60.40.10:FF:000529">
    <property type="entry name" value="Tenascin C"/>
    <property type="match status" value="1"/>
</dbReference>
<dbReference type="Gene3D" id="2.20.25.10">
    <property type="match status" value="1"/>
</dbReference>
<reference evidence="24" key="1">
    <citation type="submission" date="2025-08" db="UniProtKB">
        <authorList>
            <consortium name="Ensembl"/>
        </authorList>
    </citation>
    <scope>IDENTIFICATION</scope>
</reference>
<feature type="domain" description="Fibronectin type-III" evidence="22">
    <location>
        <begin position="625"/>
        <end position="711"/>
    </location>
</feature>
<dbReference type="GeneTree" id="ENSGT00940000155188"/>
<evidence type="ECO:0000259" key="21">
    <source>
        <dbReference type="PROSITE" id="PS50026"/>
    </source>
</evidence>
<feature type="domain" description="Fibronectin type-III" evidence="22">
    <location>
        <begin position="1606"/>
        <end position="1695"/>
    </location>
</feature>
<evidence type="ECO:0000256" key="2">
    <source>
        <dbReference type="ARBA" id="ARBA00008673"/>
    </source>
</evidence>
<feature type="domain" description="Fibronectin type-III" evidence="22">
    <location>
        <begin position="1334"/>
        <end position="1422"/>
    </location>
</feature>
<gene>
    <name evidence="24" type="primary">TNC</name>
</gene>
<dbReference type="SMART" id="SM00181">
    <property type="entry name" value="EGF"/>
    <property type="match status" value="14"/>
</dbReference>
<evidence type="ECO:0000256" key="4">
    <source>
        <dbReference type="ARBA" id="ARBA00022530"/>
    </source>
</evidence>
<dbReference type="InterPro" id="IPR013783">
    <property type="entry name" value="Ig-like_fold"/>
</dbReference>
<evidence type="ECO:0000256" key="13">
    <source>
        <dbReference type="ARBA" id="ARBA00023180"/>
    </source>
</evidence>
<feature type="domain" description="EGF-like" evidence="21">
    <location>
        <begin position="280"/>
        <end position="311"/>
    </location>
</feature>
<dbReference type="FunFam" id="2.60.40.10:FF:000201">
    <property type="entry name" value="Tenascin C"/>
    <property type="match status" value="1"/>
</dbReference>
<evidence type="ECO:0000313" key="24">
    <source>
        <dbReference type="Ensembl" id="ENSCAFP00020007502.1"/>
    </source>
</evidence>
<keyword evidence="7 20" id="KW-0732">Signal</keyword>
<dbReference type="FunFam" id="2.60.40.10:FF:000346">
    <property type="entry name" value="Tenascin C"/>
    <property type="match status" value="3"/>
</dbReference>
<dbReference type="SUPFAM" id="SSF56496">
    <property type="entry name" value="Fibrinogen C-terminal domain-like"/>
    <property type="match status" value="1"/>
</dbReference>
<dbReference type="FunFam" id="2.60.40.10:FF:000610">
    <property type="entry name" value="Tenascin C"/>
    <property type="match status" value="1"/>
</dbReference>
<dbReference type="FunFam" id="2.10.25.10:FF:000001">
    <property type="entry name" value="Tenascin C"/>
    <property type="match status" value="14"/>
</dbReference>
<keyword evidence="10" id="KW-0654">Proteoglycan</keyword>
<keyword evidence="5 18" id="KW-0245">EGF-like domain</keyword>
<feature type="domain" description="Fibronectin type-III" evidence="22">
    <location>
        <begin position="1425"/>
        <end position="1515"/>
    </location>
</feature>
<dbReference type="InterPro" id="IPR036056">
    <property type="entry name" value="Fibrinogen-like_C"/>
</dbReference>
<evidence type="ECO:0000256" key="1">
    <source>
        <dbReference type="ARBA" id="ARBA00004498"/>
    </source>
</evidence>
<protein>
    <recommendedName>
        <fullName evidence="15">Tenascin</fullName>
    </recommendedName>
    <alternativeName>
        <fullName evidence="16">Hexabrachion</fullName>
    </alternativeName>
    <alternativeName>
        <fullName evidence="17">Tenascin-C</fullName>
    </alternativeName>
</protein>
<dbReference type="SMART" id="SM00186">
    <property type="entry name" value="FBG"/>
    <property type="match status" value="1"/>
</dbReference>
<dbReference type="Pfam" id="PF25024">
    <property type="entry name" value="EGF_TEN"/>
    <property type="match status" value="1"/>
</dbReference>
<feature type="chain" id="PRO_5034459842" description="Tenascin" evidence="20">
    <location>
        <begin position="23"/>
        <end position="2095"/>
    </location>
</feature>
<dbReference type="GO" id="GO:0030155">
    <property type="term" value="P:regulation of cell adhesion"/>
    <property type="evidence" value="ECO:0007669"/>
    <property type="project" value="TreeGrafter"/>
</dbReference>
<dbReference type="Pfam" id="PF18720">
    <property type="entry name" value="EGF_Tenascin"/>
    <property type="match status" value="3"/>
</dbReference>
<evidence type="ECO:0000256" key="11">
    <source>
        <dbReference type="ARBA" id="ARBA00023054"/>
    </source>
</evidence>
<evidence type="ECO:0000256" key="10">
    <source>
        <dbReference type="ARBA" id="ARBA00022974"/>
    </source>
</evidence>
<dbReference type="PANTHER" id="PTHR46708">
    <property type="entry name" value="TENASCIN"/>
    <property type="match status" value="1"/>
</dbReference>
<evidence type="ECO:0000256" key="12">
    <source>
        <dbReference type="ARBA" id="ARBA00023157"/>
    </source>
</evidence>
<dbReference type="FunFam" id="2.60.40.10:FF:000939">
    <property type="entry name" value="Tenascin C"/>
    <property type="match status" value="1"/>
</dbReference>
<keyword evidence="3" id="KW-0964">Secreted</keyword>
<dbReference type="FunFam" id="2.20.25.10:FF:000006">
    <property type="entry name" value="Tenascin C"/>
    <property type="match status" value="1"/>
</dbReference>
<name>A0A8C0JYI2_CANLU</name>
<dbReference type="SUPFAM" id="SSF49265">
    <property type="entry name" value="Fibronectin type III"/>
    <property type="match status" value="12"/>
</dbReference>
<dbReference type="FunFam" id="2.60.40.10:FF:000293">
    <property type="entry name" value="Tenascin C"/>
    <property type="match status" value="1"/>
</dbReference>
<dbReference type="CDD" id="cd00054">
    <property type="entry name" value="EGF_CA"/>
    <property type="match status" value="1"/>
</dbReference>
<evidence type="ECO:0000256" key="17">
    <source>
        <dbReference type="ARBA" id="ARBA00080298"/>
    </source>
</evidence>
<feature type="domain" description="Fibronectin type-III" evidence="22">
    <location>
        <begin position="1063"/>
        <end position="1150"/>
    </location>
</feature>
<dbReference type="InterPro" id="IPR000742">
    <property type="entry name" value="EGF"/>
</dbReference>
<dbReference type="InterPro" id="IPR036116">
    <property type="entry name" value="FN3_sf"/>
</dbReference>
<feature type="domain" description="Fibronectin type-III" evidence="22">
    <location>
        <begin position="880"/>
        <end position="972"/>
    </location>
</feature>
<evidence type="ECO:0000256" key="19">
    <source>
        <dbReference type="SAM" id="MobiDB-lite"/>
    </source>
</evidence>
<feature type="signal peptide" evidence="20">
    <location>
        <begin position="1"/>
        <end position="22"/>
    </location>
</feature>
<evidence type="ECO:0000256" key="7">
    <source>
        <dbReference type="ARBA" id="ARBA00022729"/>
    </source>
</evidence>
<dbReference type="Gene3D" id="2.60.40.10">
    <property type="entry name" value="Immunoglobulins"/>
    <property type="match status" value="13"/>
</dbReference>
<keyword evidence="11" id="KW-0175">Coiled coil</keyword>
<feature type="domain" description="Fibronectin type-III" evidence="22">
    <location>
        <begin position="1516"/>
        <end position="1605"/>
    </location>
</feature>
<dbReference type="InterPro" id="IPR003961">
    <property type="entry name" value="FN3_dom"/>
</dbReference>
<keyword evidence="25" id="KW-1185">Reference proteome</keyword>
<evidence type="ECO:0000313" key="25">
    <source>
        <dbReference type="Proteomes" id="UP000694391"/>
    </source>
</evidence>